<organism evidence="2 3">
    <name type="scientific">Arthrobotrys conoides</name>
    <dbReference type="NCBI Taxonomy" id="74498"/>
    <lineage>
        <taxon>Eukaryota</taxon>
        <taxon>Fungi</taxon>
        <taxon>Dikarya</taxon>
        <taxon>Ascomycota</taxon>
        <taxon>Pezizomycotina</taxon>
        <taxon>Orbiliomycetes</taxon>
        <taxon>Orbiliales</taxon>
        <taxon>Orbiliaceae</taxon>
        <taxon>Arthrobotrys</taxon>
    </lineage>
</organism>
<sequence>MYLSFIALSVGLILPNLIIPVSSESVNINAKDFARFVQKNEAYFTTLYKGLKKGMHIASWPGIFESIFPLDNDFDDNEATERLKEMYQGVKHQKEFVEKLLAGGSKPGGKPQSPYNVTPRTPEMLADIMVWVDSITTQEIRVRDRVWQGYGAGDVDKPVFTILKDLYEELGIDYRFKRYRNPLVLARWLYAFRPFDEPDDEVAEELAILVDQASGKGEATGGNDEISDEVEAMRRDIEPDTTTIDNDSLRSKLLAISDLATTIKDMIFRGGNLVDKVRDIGGPLPTPGYVIGLHFEDVSKILREWVEALEAIKEALREIYKLDLEI</sequence>
<evidence type="ECO:0000313" key="3">
    <source>
        <dbReference type="Proteomes" id="UP001307849"/>
    </source>
</evidence>
<dbReference type="EMBL" id="JAVHJM010000007">
    <property type="protein sequence ID" value="KAK6510954.1"/>
    <property type="molecule type" value="Genomic_DNA"/>
</dbReference>
<accession>A0AAN8NCK7</accession>
<proteinExistence type="predicted"/>
<name>A0AAN8NCK7_9PEZI</name>
<keyword evidence="1" id="KW-0732">Signal</keyword>
<keyword evidence="3" id="KW-1185">Reference proteome</keyword>
<protein>
    <submittedName>
        <fullName evidence="2">Uncharacterized protein</fullName>
    </submittedName>
</protein>
<comment type="caution">
    <text evidence="2">The sequence shown here is derived from an EMBL/GenBank/DDBJ whole genome shotgun (WGS) entry which is preliminary data.</text>
</comment>
<evidence type="ECO:0000256" key="1">
    <source>
        <dbReference type="SAM" id="SignalP"/>
    </source>
</evidence>
<gene>
    <name evidence="2" type="ORF">TWF506_010042</name>
</gene>
<feature type="chain" id="PRO_5042843296" evidence="1">
    <location>
        <begin position="24"/>
        <end position="326"/>
    </location>
</feature>
<feature type="signal peptide" evidence="1">
    <location>
        <begin position="1"/>
        <end position="23"/>
    </location>
</feature>
<reference evidence="2 3" key="1">
    <citation type="submission" date="2019-10" db="EMBL/GenBank/DDBJ databases">
        <authorList>
            <person name="Palmer J.M."/>
        </authorList>
    </citation>
    <scope>NUCLEOTIDE SEQUENCE [LARGE SCALE GENOMIC DNA]</scope>
    <source>
        <strain evidence="2 3">TWF506</strain>
    </source>
</reference>
<dbReference type="AlphaFoldDB" id="A0AAN8NCK7"/>
<dbReference type="Proteomes" id="UP001307849">
    <property type="component" value="Unassembled WGS sequence"/>
</dbReference>
<evidence type="ECO:0000313" key="2">
    <source>
        <dbReference type="EMBL" id="KAK6510954.1"/>
    </source>
</evidence>